<protein>
    <submittedName>
        <fullName evidence="2">Uncharacterized protein</fullName>
    </submittedName>
</protein>
<feature type="region of interest" description="Disordered" evidence="1">
    <location>
        <begin position="346"/>
        <end position="521"/>
    </location>
</feature>
<sequence length="521" mass="58141">MENTSALDGDSGSQGTAYPWVLEHLLAYPGTYEIPLRTMYTLNATTQNQQQSPKLPPSTGIPGNAFPRPNQDAVDEQQTMSTATAAAQLRANLMAHISQLPSQPTSLPPSFITSFVRRCFPAELDQVDFPQALTAMDYLKDLEVRRRREVVAAFEKLGIDREDIGYRDKLARKYPGVLQWVTDIEEKERRVQQLYTHVYLGLRRWTLINELSLTPFNKANCIAMLNTLYPPINIHSKQQFVQPTADLTPRILSKQREGFFLYIKAVEHKGPGALSTLIAGGRKEGDPTGWKSLRDTLDNYLCMANSIIEECYEITGRGPSPTAASFSSIETEEDGRRKVDSAISFGSTASSKRNSSQSHATRPSTSSSFSTTTSSFNHNRQVSREKQLPEKPLPIPRDDEDDVTVTQKSSGSTLERIARELRKIKSRNNVKDDPRPRTVSSQSADATMVDGSGQPVSGPAKDRSLKLKRSLRKMRSNTGLLDGSSFRPSSRGDEPTTPTLPTFDAEEMKRKRAEWESQQHS</sequence>
<name>A0AAN6ITR2_EXODE</name>
<comment type="caution">
    <text evidence="2">The sequence shown here is derived from an EMBL/GenBank/DDBJ whole genome shotgun (WGS) entry which is preliminary data.</text>
</comment>
<gene>
    <name evidence="2" type="ORF">HRR80_008819</name>
</gene>
<evidence type="ECO:0000313" key="3">
    <source>
        <dbReference type="Proteomes" id="UP001161757"/>
    </source>
</evidence>
<reference evidence="2" key="1">
    <citation type="submission" date="2023-01" db="EMBL/GenBank/DDBJ databases">
        <title>Exophiala dermititidis isolated from Cystic Fibrosis Patient.</title>
        <authorList>
            <person name="Kurbessoian T."/>
            <person name="Crocker A."/>
            <person name="Murante D."/>
            <person name="Hogan D.A."/>
            <person name="Stajich J.E."/>
        </authorList>
    </citation>
    <scope>NUCLEOTIDE SEQUENCE</scope>
    <source>
        <strain evidence="2">Ex8</strain>
    </source>
</reference>
<evidence type="ECO:0000256" key="1">
    <source>
        <dbReference type="SAM" id="MobiDB-lite"/>
    </source>
</evidence>
<feature type="compositionally biased region" description="Polar residues" evidence="1">
    <location>
        <begin position="404"/>
        <end position="413"/>
    </location>
</feature>
<feature type="compositionally biased region" description="Basic and acidic residues" evidence="1">
    <location>
        <begin position="506"/>
        <end position="521"/>
    </location>
</feature>
<dbReference type="EMBL" id="JAJGCB010000028">
    <property type="protein sequence ID" value="KAJ8987076.1"/>
    <property type="molecule type" value="Genomic_DNA"/>
</dbReference>
<dbReference type="AlphaFoldDB" id="A0AAN6ITR2"/>
<proteinExistence type="predicted"/>
<organism evidence="2 3">
    <name type="scientific">Exophiala dermatitidis</name>
    <name type="common">Black yeast-like fungus</name>
    <name type="synonym">Wangiella dermatitidis</name>
    <dbReference type="NCBI Taxonomy" id="5970"/>
    <lineage>
        <taxon>Eukaryota</taxon>
        <taxon>Fungi</taxon>
        <taxon>Dikarya</taxon>
        <taxon>Ascomycota</taxon>
        <taxon>Pezizomycotina</taxon>
        <taxon>Eurotiomycetes</taxon>
        <taxon>Chaetothyriomycetidae</taxon>
        <taxon>Chaetothyriales</taxon>
        <taxon>Herpotrichiellaceae</taxon>
        <taxon>Exophiala</taxon>
    </lineage>
</organism>
<feature type="compositionally biased region" description="Low complexity" evidence="1">
    <location>
        <begin position="355"/>
        <end position="375"/>
    </location>
</feature>
<accession>A0AAN6ITR2</accession>
<dbReference type="Proteomes" id="UP001161757">
    <property type="component" value="Unassembled WGS sequence"/>
</dbReference>
<feature type="compositionally biased region" description="Basic and acidic residues" evidence="1">
    <location>
        <begin position="416"/>
        <end position="436"/>
    </location>
</feature>
<evidence type="ECO:0000313" key="2">
    <source>
        <dbReference type="EMBL" id="KAJ8987076.1"/>
    </source>
</evidence>
<feature type="compositionally biased region" description="Basic residues" evidence="1">
    <location>
        <begin position="466"/>
        <end position="475"/>
    </location>
</feature>
<feature type="region of interest" description="Disordered" evidence="1">
    <location>
        <begin position="319"/>
        <end position="338"/>
    </location>
</feature>